<dbReference type="OrthoDB" id="1429467at2"/>
<dbReference type="Pfam" id="PF01569">
    <property type="entry name" value="PAP2"/>
    <property type="match status" value="1"/>
</dbReference>
<dbReference type="CDD" id="cd01610">
    <property type="entry name" value="PAP2_like"/>
    <property type="match status" value="1"/>
</dbReference>
<dbReference type="EMBL" id="WAEM01000001">
    <property type="protein sequence ID" value="KAB1158076.1"/>
    <property type="molecule type" value="Genomic_DNA"/>
</dbReference>
<accession>A0A7J5AKH2</accession>
<keyword evidence="3" id="KW-1185">Reference proteome</keyword>
<dbReference type="InterPro" id="IPR036938">
    <property type="entry name" value="PAP2/HPO_sf"/>
</dbReference>
<dbReference type="InterPro" id="IPR000326">
    <property type="entry name" value="PAP2/HPO"/>
</dbReference>
<evidence type="ECO:0000259" key="1">
    <source>
        <dbReference type="Pfam" id="PF01569"/>
    </source>
</evidence>
<dbReference type="RefSeq" id="WP_151106269.1">
    <property type="nucleotide sequence ID" value="NZ_WAEM01000001.1"/>
</dbReference>
<organism evidence="2 3">
    <name type="scientific">Flavobacterium luteum</name>
    <dbReference type="NCBI Taxonomy" id="2026654"/>
    <lineage>
        <taxon>Bacteria</taxon>
        <taxon>Pseudomonadati</taxon>
        <taxon>Bacteroidota</taxon>
        <taxon>Flavobacteriia</taxon>
        <taxon>Flavobacteriales</taxon>
        <taxon>Flavobacteriaceae</taxon>
        <taxon>Flavobacterium</taxon>
    </lineage>
</organism>
<evidence type="ECO:0000313" key="2">
    <source>
        <dbReference type="EMBL" id="KAB1158076.1"/>
    </source>
</evidence>
<feature type="domain" description="Phosphatidic acid phosphatase type 2/haloperoxidase" evidence="1">
    <location>
        <begin position="192"/>
        <end position="310"/>
    </location>
</feature>
<sequence>MNKILNYKRLISTYSFLFFQQNINAQQTFTDSIYYNISESTFANVQYDTLAKTKIQNYFNCDNNYIYQYSKPKFWNILKNVPSNIYNFGEFTIQKENIKWGALAIGSTVAIIPFDQQVLDKAGKLGNKMGGWDKDSQFDKAFRVFNIIPKNIPSAVYYIGNGGTTLLLSGVFYGIGKLNNNDLRALNTSHELVECIFSVGVATQTIKRITGRQSPVRALVDGNDGGAWNPFPSFKAFQSNTPNYDAMPSGHIATFMATITIISTNYPEIRWIKPFGYSLTGLIAFNMVSNKVHWTSDYPLGLFIGYIMGKQIANRRITKIAKNSIGYNSKENFYNVNYTTSNFLNTRLFGASITF</sequence>
<comment type="caution">
    <text evidence="2">The sequence shown here is derived from an EMBL/GenBank/DDBJ whole genome shotgun (WGS) entry which is preliminary data.</text>
</comment>
<dbReference type="Proteomes" id="UP000490922">
    <property type="component" value="Unassembled WGS sequence"/>
</dbReference>
<proteinExistence type="predicted"/>
<reference evidence="2 3" key="1">
    <citation type="submission" date="2019-09" db="EMBL/GenBank/DDBJ databases">
        <title>Flavobacterium sp. nov., isolated from glacier ice.</title>
        <authorList>
            <person name="Liu Q."/>
        </authorList>
    </citation>
    <scope>NUCLEOTIDE SEQUENCE [LARGE SCALE GENOMIC DNA]</scope>
    <source>
        <strain evidence="2 3">NBRC 112527</strain>
    </source>
</reference>
<protein>
    <submittedName>
        <fullName evidence="2">Phosphatase PAP2 family protein</fullName>
    </submittedName>
</protein>
<name>A0A7J5AKH2_9FLAO</name>
<evidence type="ECO:0000313" key="3">
    <source>
        <dbReference type="Proteomes" id="UP000490922"/>
    </source>
</evidence>
<dbReference type="AlphaFoldDB" id="A0A7J5AKH2"/>
<dbReference type="Gene3D" id="1.20.144.10">
    <property type="entry name" value="Phosphatidic acid phosphatase type 2/haloperoxidase"/>
    <property type="match status" value="1"/>
</dbReference>
<gene>
    <name evidence="2" type="ORF">F6464_03055</name>
</gene>
<dbReference type="SUPFAM" id="SSF48317">
    <property type="entry name" value="Acid phosphatase/Vanadium-dependent haloperoxidase"/>
    <property type="match status" value="1"/>
</dbReference>